<keyword evidence="3" id="KW-1185">Reference proteome</keyword>
<gene>
    <name evidence="2" type="ORF">DUNSADRAFT_17941</name>
</gene>
<feature type="region of interest" description="Disordered" evidence="1">
    <location>
        <begin position="241"/>
        <end position="263"/>
    </location>
</feature>
<evidence type="ECO:0000313" key="2">
    <source>
        <dbReference type="EMBL" id="KAF5843363.1"/>
    </source>
</evidence>
<evidence type="ECO:0000256" key="1">
    <source>
        <dbReference type="SAM" id="MobiDB-lite"/>
    </source>
</evidence>
<feature type="compositionally biased region" description="Acidic residues" evidence="1">
    <location>
        <begin position="250"/>
        <end position="263"/>
    </location>
</feature>
<reference evidence="2" key="1">
    <citation type="submission" date="2017-08" db="EMBL/GenBank/DDBJ databases">
        <authorList>
            <person name="Polle J.E."/>
            <person name="Barry K."/>
            <person name="Cushman J."/>
            <person name="Schmutz J."/>
            <person name="Tran D."/>
            <person name="Hathwaick L.T."/>
            <person name="Yim W.C."/>
            <person name="Jenkins J."/>
            <person name="Mckie-Krisberg Z.M."/>
            <person name="Prochnik S."/>
            <person name="Lindquist E."/>
            <person name="Dockter R.B."/>
            <person name="Adam C."/>
            <person name="Molina H."/>
            <person name="Bunkerborg J."/>
            <person name="Jin E."/>
            <person name="Buchheim M."/>
            <person name="Magnuson J."/>
        </authorList>
    </citation>
    <scope>NUCLEOTIDE SEQUENCE</scope>
    <source>
        <strain evidence="2">CCAP 19/18</strain>
    </source>
</reference>
<feature type="compositionally biased region" description="Gly residues" evidence="1">
    <location>
        <begin position="162"/>
        <end position="178"/>
    </location>
</feature>
<feature type="region of interest" description="Disordered" evidence="1">
    <location>
        <begin position="157"/>
        <end position="178"/>
    </location>
</feature>
<evidence type="ECO:0000313" key="3">
    <source>
        <dbReference type="Proteomes" id="UP000815325"/>
    </source>
</evidence>
<accession>A0ABQ7H931</accession>
<dbReference type="EMBL" id="MU069444">
    <property type="protein sequence ID" value="KAF5843363.1"/>
    <property type="molecule type" value="Genomic_DNA"/>
</dbReference>
<feature type="compositionally biased region" description="Basic residues" evidence="1">
    <location>
        <begin position="72"/>
        <end position="86"/>
    </location>
</feature>
<dbReference type="Proteomes" id="UP000815325">
    <property type="component" value="Unassembled WGS sequence"/>
</dbReference>
<feature type="compositionally biased region" description="Gly residues" evidence="1">
    <location>
        <begin position="125"/>
        <end position="136"/>
    </location>
</feature>
<protein>
    <submittedName>
        <fullName evidence="2">Uncharacterized protein</fullName>
    </submittedName>
</protein>
<feature type="compositionally biased region" description="Acidic residues" evidence="1">
    <location>
        <begin position="49"/>
        <end position="62"/>
    </location>
</feature>
<proteinExistence type="predicted"/>
<feature type="compositionally biased region" description="Basic residues" evidence="1">
    <location>
        <begin position="1"/>
        <end position="11"/>
    </location>
</feature>
<comment type="caution">
    <text evidence="2">The sequence shown here is derived from an EMBL/GenBank/DDBJ whole genome shotgun (WGS) entry which is preliminary data.</text>
</comment>
<name>A0ABQ7H931_DUNSA</name>
<feature type="region of interest" description="Disordered" evidence="1">
    <location>
        <begin position="1"/>
        <end position="139"/>
    </location>
</feature>
<sequence length="263" mass="27840">MRHPRSSRRHAGGSIRRSPGGSYSPEPRGAAGYGGSGASMQGKLPGAESDADQEEGEIEEGEVGTVSPPPLPHHHGRSGYKAHVRRERSPGGIRDQEYHRRGYGGFRDSSRRGEYSNGGPAAVRGGRGGPRGGFRGGPRYRGFEEEELYGAPMGGWERGRGRMGGPGRGGRGRGRGGYAPGGPSVYGGPRGAPIPAPMAGYEDYGEEFYPEDEFYGGESEAMMAMMMQAMMMQGGLMGGDGMGQDGMGGEYDDLGEEGYYEEG</sequence>
<organism evidence="2 3">
    <name type="scientific">Dunaliella salina</name>
    <name type="common">Green alga</name>
    <name type="synonym">Protococcus salinus</name>
    <dbReference type="NCBI Taxonomy" id="3046"/>
    <lineage>
        <taxon>Eukaryota</taxon>
        <taxon>Viridiplantae</taxon>
        <taxon>Chlorophyta</taxon>
        <taxon>core chlorophytes</taxon>
        <taxon>Chlorophyceae</taxon>
        <taxon>CS clade</taxon>
        <taxon>Chlamydomonadales</taxon>
        <taxon>Dunaliellaceae</taxon>
        <taxon>Dunaliella</taxon>
    </lineage>
</organism>